<accession>A0A512J6U1</accession>
<protein>
    <submittedName>
        <fullName evidence="2">Uncharacterized protein</fullName>
    </submittedName>
</protein>
<dbReference type="EMBL" id="BJZU01000073">
    <property type="protein sequence ID" value="GEP05579.1"/>
    <property type="molecule type" value="Genomic_DNA"/>
</dbReference>
<name>A0A512J6U1_9HYPH</name>
<feature type="transmembrane region" description="Helical" evidence="1">
    <location>
        <begin position="83"/>
        <end position="104"/>
    </location>
</feature>
<dbReference type="Proteomes" id="UP000321960">
    <property type="component" value="Unassembled WGS sequence"/>
</dbReference>
<evidence type="ECO:0000313" key="4">
    <source>
        <dbReference type="Proteomes" id="UP000321960"/>
    </source>
</evidence>
<reference evidence="2 4" key="3">
    <citation type="submission" date="2019-07" db="EMBL/GenBank/DDBJ databases">
        <title>Whole genome shotgun sequence of Methylobacterium oxalidis NBRC 107715.</title>
        <authorList>
            <person name="Hosoyama A."/>
            <person name="Uohara A."/>
            <person name="Ohji S."/>
            <person name="Ichikawa N."/>
        </authorList>
    </citation>
    <scope>NUCLEOTIDE SEQUENCE [LARGE SCALE GENOMIC DNA]</scope>
    <source>
        <strain evidence="2 4">NBRC 107715</strain>
    </source>
</reference>
<dbReference type="AlphaFoldDB" id="A0A512J6U1"/>
<organism evidence="2 4">
    <name type="scientific">Methylobacterium oxalidis</name>
    <dbReference type="NCBI Taxonomy" id="944322"/>
    <lineage>
        <taxon>Bacteria</taxon>
        <taxon>Pseudomonadati</taxon>
        <taxon>Pseudomonadota</taxon>
        <taxon>Alphaproteobacteria</taxon>
        <taxon>Hyphomicrobiales</taxon>
        <taxon>Methylobacteriaceae</taxon>
        <taxon>Methylobacterium</taxon>
    </lineage>
</organism>
<reference evidence="3" key="1">
    <citation type="journal article" date="2014" name="Int. J. Syst. Evol. Microbiol.">
        <title>Complete genome of a new Firmicutes species belonging to the dominant human colonic microbiota ('Ruminococcus bicirculans') reveals two chromosomes and a selective capacity to utilize plant glucans.</title>
        <authorList>
            <consortium name="NISC Comparative Sequencing Program"/>
            <person name="Wegmann U."/>
            <person name="Louis P."/>
            <person name="Goesmann A."/>
            <person name="Henrissat B."/>
            <person name="Duncan S.H."/>
            <person name="Flint H.J."/>
        </authorList>
    </citation>
    <scope>NUCLEOTIDE SEQUENCE</scope>
    <source>
        <strain evidence="3">NBRC 107715</strain>
    </source>
</reference>
<feature type="transmembrane region" description="Helical" evidence="1">
    <location>
        <begin position="148"/>
        <end position="166"/>
    </location>
</feature>
<evidence type="ECO:0000313" key="2">
    <source>
        <dbReference type="EMBL" id="GEP05579.1"/>
    </source>
</evidence>
<keyword evidence="1" id="KW-0812">Transmembrane</keyword>
<dbReference type="Proteomes" id="UP001156856">
    <property type="component" value="Unassembled WGS sequence"/>
</dbReference>
<keyword evidence="1" id="KW-1133">Transmembrane helix</keyword>
<feature type="transmembrane region" description="Helical" evidence="1">
    <location>
        <begin position="44"/>
        <end position="63"/>
    </location>
</feature>
<evidence type="ECO:0000256" key="1">
    <source>
        <dbReference type="SAM" id="Phobius"/>
    </source>
</evidence>
<evidence type="ECO:0000313" key="3">
    <source>
        <dbReference type="EMBL" id="GLS65440.1"/>
    </source>
</evidence>
<proteinExistence type="predicted"/>
<feature type="transmembrane region" description="Helical" evidence="1">
    <location>
        <begin position="19"/>
        <end position="38"/>
    </location>
</feature>
<dbReference type="EMBL" id="BSPK01000072">
    <property type="protein sequence ID" value="GLS65440.1"/>
    <property type="molecule type" value="Genomic_DNA"/>
</dbReference>
<keyword evidence="1" id="KW-0472">Membrane</keyword>
<sequence>MTVFVNIYADNRPENIKSIILWAAALLFLGYTVINAFVPNGEMVVYVRILDVAATAVALWIFAKDAWIGVLRPVPKPRDFLIVGIWLKFLSAELLGIYALVYRLAGTPAWFLNNELLSPIILISVIAVVLHVCTPGTIDGVVPRRNQYALAIGFGAAVLITGFMIASKPDLQPYLERTRPYIGDWFRTGEIPSGPPDPHAS</sequence>
<feature type="transmembrane region" description="Helical" evidence="1">
    <location>
        <begin position="116"/>
        <end position="136"/>
    </location>
</feature>
<comment type="caution">
    <text evidence="2">The sequence shown here is derived from an EMBL/GenBank/DDBJ whole genome shotgun (WGS) entry which is preliminary data.</text>
</comment>
<reference evidence="3" key="4">
    <citation type="submission" date="2023-01" db="EMBL/GenBank/DDBJ databases">
        <title>Draft genome sequence of Methylobacterium oxalidis strain NBRC 107715.</title>
        <authorList>
            <person name="Sun Q."/>
            <person name="Mori K."/>
        </authorList>
    </citation>
    <scope>NUCLEOTIDE SEQUENCE</scope>
    <source>
        <strain evidence="3">NBRC 107715</strain>
    </source>
</reference>
<reference evidence="5" key="2">
    <citation type="journal article" date="2019" name="Int. J. Syst. Evol. Microbiol.">
        <title>The Global Catalogue of Microorganisms (GCM) 10K type strain sequencing project: providing services to taxonomists for standard genome sequencing and annotation.</title>
        <authorList>
            <consortium name="The Broad Institute Genomics Platform"/>
            <consortium name="The Broad Institute Genome Sequencing Center for Infectious Disease"/>
            <person name="Wu L."/>
            <person name="Ma J."/>
        </authorList>
    </citation>
    <scope>NUCLEOTIDE SEQUENCE [LARGE SCALE GENOMIC DNA]</scope>
    <source>
        <strain evidence="5">NBRC 107715</strain>
    </source>
</reference>
<gene>
    <name evidence="3" type="ORF">GCM10007888_38220</name>
    <name evidence="2" type="ORF">MOX02_36170</name>
</gene>
<evidence type="ECO:0000313" key="5">
    <source>
        <dbReference type="Proteomes" id="UP001156856"/>
    </source>
</evidence>
<keyword evidence="5" id="KW-1185">Reference proteome</keyword>